<dbReference type="GO" id="GO:0004731">
    <property type="term" value="F:purine-nucleoside phosphorylase activity"/>
    <property type="evidence" value="ECO:0007669"/>
    <property type="project" value="UniProtKB-EC"/>
</dbReference>
<dbReference type="HAMAP" id="MF_01537">
    <property type="entry name" value="Nucleos_phosphorylase_PpnP"/>
    <property type="match status" value="1"/>
</dbReference>
<dbReference type="InterPro" id="IPR011051">
    <property type="entry name" value="RmlC_Cupin_sf"/>
</dbReference>
<dbReference type="Proteomes" id="UP000838672">
    <property type="component" value="Unassembled WGS sequence"/>
</dbReference>
<keyword evidence="5" id="KW-1185">Reference proteome</keyword>
<accession>A0ABM8ZR51</accession>
<evidence type="ECO:0000256" key="3">
    <source>
        <dbReference type="HAMAP-Rule" id="MF_01537"/>
    </source>
</evidence>
<comment type="function">
    <text evidence="3">Catalyzes the phosphorolysis of diverse nucleosides, yielding D-ribose 1-phosphate and the respective free bases. Can use uridine, adenosine, guanosine, cytidine, thymidine, inosine and xanthosine as substrates. Also catalyzes the reverse reactions.</text>
</comment>
<comment type="catalytic activity">
    <reaction evidence="3">
        <text>xanthosine + phosphate = alpha-D-ribose 1-phosphate + xanthine</text>
        <dbReference type="Rhea" id="RHEA:27638"/>
        <dbReference type="ChEBI" id="CHEBI:17712"/>
        <dbReference type="ChEBI" id="CHEBI:18107"/>
        <dbReference type="ChEBI" id="CHEBI:43474"/>
        <dbReference type="ChEBI" id="CHEBI:57720"/>
        <dbReference type="EC" id="2.4.2.1"/>
    </reaction>
</comment>
<comment type="catalytic activity">
    <reaction evidence="3">
        <text>guanosine + phosphate = alpha-D-ribose 1-phosphate + guanine</text>
        <dbReference type="Rhea" id="RHEA:13233"/>
        <dbReference type="ChEBI" id="CHEBI:16235"/>
        <dbReference type="ChEBI" id="CHEBI:16750"/>
        <dbReference type="ChEBI" id="CHEBI:43474"/>
        <dbReference type="ChEBI" id="CHEBI:57720"/>
        <dbReference type="EC" id="2.4.2.1"/>
    </reaction>
</comment>
<comment type="similarity">
    <text evidence="3">Belongs to the nucleoside phosphorylase PpnP family.</text>
</comment>
<sequence>MIQHNRYFEDQVQSLGFEQAQPLSVGVMATGEYRFTTAAAEVMTVVRGNLTILLAGASEWQSYDDGQSFNVPENSYFDVKVAQPTAYLCEYAN</sequence>
<comment type="catalytic activity">
    <reaction evidence="3">
        <text>uridine + phosphate = alpha-D-ribose 1-phosphate + uracil</text>
        <dbReference type="Rhea" id="RHEA:24388"/>
        <dbReference type="ChEBI" id="CHEBI:16704"/>
        <dbReference type="ChEBI" id="CHEBI:17568"/>
        <dbReference type="ChEBI" id="CHEBI:43474"/>
        <dbReference type="ChEBI" id="CHEBI:57720"/>
        <dbReference type="EC" id="2.4.2.2"/>
    </reaction>
</comment>
<keyword evidence="1 3" id="KW-0328">Glycosyltransferase</keyword>
<gene>
    <name evidence="3 4" type="primary">ppnP</name>
    <name evidence="4" type="ORF">VST7929_00209</name>
</gene>
<reference evidence="4" key="1">
    <citation type="submission" date="2021-11" db="EMBL/GenBank/DDBJ databases">
        <authorList>
            <person name="Rodrigo-Torres L."/>
            <person name="Arahal R. D."/>
            <person name="Lucena T."/>
        </authorList>
    </citation>
    <scope>NUCLEOTIDE SEQUENCE</scope>
    <source>
        <strain evidence="4">CECT 7929</strain>
    </source>
</reference>
<evidence type="ECO:0000256" key="2">
    <source>
        <dbReference type="ARBA" id="ARBA00022679"/>
    </source>
</evidence>
<dbReference type="PANTHER" id="PTHR36540:SF1">
    <property type="entry name" value="PYRIMIDINE_PURINE NUCLEOSIDE PHOSPHORYLASE"/>
    <property type="match status" value="1"/>
</dbReference>
<dbReference type="Gene3D" id="2.60.120.10">
    <property type="entry name" value="Jelly Rolls"/>
    <property type="match status" value="1"/>
</dbReference>
<evidence type="ECO:0000256" key="1">
    <source>
        <dbReference type="ARBA" id="ARBA00022676"/>
    </source>
</evidence>
<dbReference type="Pfam" id="PF06865">
    <property type="entry name" value="Ppnp"/>
    <property type="match status" value="1"/>
</dbReference>
<dbReference type="EMBL" id="CAKLDI010000001">
    <property type="protein sequence ID" value="CAH0532380.1"/>
    <property type="molecule type" value="Genomic_DNA"/>
</dbReference>
<evidence type="ECO:0000313" key="4">
    <source>
        <dbReference type="EMBL" id="CAH0532380.1"/>
    </source>
</evidence>
<protein>
    <recommendedName>
        <fullName evidence="3">Pyrimidine/purine nucleoside phosphorylase</fullName>
        <ecNumber evidence="3">2.4.2.1</ecNumber>
        <ecNumber evidence="3">2.4.2.2</ecNumber>
    </recommendedName>
    <alternativeName>
        <fullName evidence="3">Adenosine phosphorylase</fullName>
    </alternativeName>
    <alternativeName>
        <fullName evidence="3">Cytidine phosphorylase</fullName>
    </alternativeName>
    <alternativeName>
        <fullName evidence="3">Guanosine phosphorylase</fullName>
    </alternativeName>
    <alternativeName>
        <fullName evidence="3">Inosine phosphorylase</fullName>
    </alternativeName>
    <alternativeName>
        <fullName evidence="3">Thymidine phosphorylase</fullName>
    </alternativeName>
    <alternativeName>
        <fullName evidence="3">Uridine phosphorylase</fullName>
    </alternativeName>
    <alternativeName>
        <fullName evidence="3">Xanthosine phosphorylase</fullName>
    </alternativeName>
</protein>
<evidence type="ECO:0000313" key="5">
    <source>
        <dbReference type="Proteomes" id="UP000838672"/>
    </source>
</evidence>
<dbReference type="EC" id="2.4.2.1" evidence="3"/>
<dbReference type="RefSeq" id="WP_237464244.1">
    <property type="nucleotide sequence ID" value="NZ_CAKLDI010000001.1"/>
</dbReference>
<dbReference type="InterPro" id="IPR014710">
    <property type="entry name" value="RmlC-like_jellyroll"/>
</dbReference>
<comment type="caution">
    <text evidence="4">The sequence shown here is derived from an EMBL/GenBank/DDBJ whole genome shotgun (WGS) entry which is preliminary data.</text>
</comment>
<name>A0ABM8ZR51_9VIBR</name>
<keyword evidence="2 3" id="KW-0808">Transferase</keyword>
<proteinExistence type="inferred from homology"/>
<dbReference type="EC" id="2.4.2.2" evidence="3"/>
<comment type="catalytic activity">
    <reaction evidence="3">
        <text>adenosine + phosphate = alpha-D-ribose 1-phosphate + adenine</text>
        <dbReference type="Rhea" id="RHEA:27642"/>
        <dbReference type="ChEBI" id="CHEBI:16335"/>
        <dbReference type="ChEBI" id="CHEBI:16708"/>
        <dbReference type="ChEBI" id="CHEBI:43474"/>
        <dbReference type="ChEBI" id="CHEBI:57720"/>
        <dbReference type="EC" id="2.4.2.1"/>
    </reaction>
</comment>
<comment type="catalytic activity">
    <reaction evidence="3">
        <text>thymidine + phosphate = 2-deoxy-alpha-D-ribose 1-phosphate + thymine</text>
        <dbReference type="Rhea" id="RHEA:16037"/>
        <dbReference type="ChEBI" id="CHEBI:17748"/>
        <dbReference type="ChEBI" id="CHEBI:17821"/>
        <dbReference type="ChEBI" id="CHEBI:43474"/>
        <dbReference type="ChEBI" id="CHEBI:57259"/>
        <dbReference type="EC" id="2.4.2.2"/>
    </reaction>
</comment>
<dbReference type="PANTHER" id="PTHR36540">
    <property type="entry name" value="PYRIMIDINE/PURINE NUCLEOSIDE PHOSPHORYLASE"/>
    <property type="match status" value="1"/>
</dbReference>
<comment type="catalytic activity">
    <reaction evidence="3">
        <text>cytidine + phosphate = cytosine + alpha-D-ribose 1-phosphate</text>
        <dbReference type="Rhea" id="RHEA:52540"/>
        <dbReference type="ChEBI" id="CHEBI:16040"/>
        <dbReference type="ChEBI" id="CHEBI:17562"/>
        <dbReference type="ChEBI" id="CHEBI:43474"/>
        <dbReference type="ChEBI" id="CHEBI:57720"/>
        <dbReference type="EC" id="2.4.2.2"/>
    </reaction>
</comment>
<dbReference type="SUPFAM" id="SSF51182">
    <property type="entry name" value="RmlC-like cupins"/>
    <property type="match status" value="1"/>
</dbReference>
<comment type="catalytic activity">
    <reaction evidence="3">
        <text>inosine + phosphate = alpha-D-ribose 1-phosphate + hypoxanthine</text>
        <dbReference type="Rhea" id="RHEA:27646"/>
        <dbReference type="ChEBI" id="CHEBI:17368"/>
        <dbReference type="ChEBI" id="CHEBI:17596"/>
        <dbReference type="ChEBI" id="CHEBI:43474"/>
        <dbReference type="ChEBI" id="CHEBI:57720"/>
        <dbReference type="EC" id="2.4.2.1"/>
    </reaction>
</comment>
<organism evidence="4 5">
    <name type="scientific">Vibrio stylophorae</name>
    <dbReference type="NCBI Taxonomy" id="659351"/>
    <lineage>
        <taxon>Bacteria</taxon>
        <taxon>Pseudomonadati</taxon>
        <taxon>Pseudomonadota</taxon>
        <taxon>Gammaproteobacteria</taxon>
        <taxon>Vibrionales</taxon>
        <taxon>Vibrionaceae</taxon>
        <taxon>Vibrio</taxon>
    </lineage>
</organism>
<comment type="catalytic activity">
    <reaction evidence="3">
        <text>a purine D-ribonucleoside + phosphate = a purine nucleobase + alpha-D-ribose 1-phosphate</text>
        <dbReference type="Rhea" id="RHEA:19805"/>
        <dbReference type="ChEBI" id="CHEBI:26386"/>
        <dbReference type="ChEBI" id="CHEBI:43474"/>
        <dbReference type="ChEBI" id="CHEBI:57720"/>
        <dbReference type="ChEBI" id="CHEBI:142355"/>
        <dbReference type="EC" id="2.4.2.1"/>
    </reaction>
</comment>
<dbReference type="InterPro" id="IPR009664">
    <property type="entry name" value="Ppnp"/>
</dbReference>